<feature type="compositionally biased region" description="Basic and acidic residues" evidence="1">
    <location>
        <begin position="643"/>
        <end position="658"/>
    </location>
</feature>
<feature type="region of interest" description="Disordered" evidence="1">
    <location>
        <begin position="248"/>
        <end position="309"/>
    </location>
</feature>
<feature type="region of interest" description="Disordered" evidence="1">
    <location>
        <begin position="543"/>
        <end position="659"/>
    </location>
</feature>
<feature type="compositionally biased region" description="Basic and acidic residues" evidence="1">
    <location>
        <begin position="554"/>
        <end position="564"/>
    </location>
</feature>
<feature type="compositionally biased region" description="Acidic residues" evidence="1">
    <location>
        <begin position="253"/>
        <end position="264"/>
    </location>
</feature>
<organism evidence="2 3">
    <name type="scientific">Parasedimentitalea denitrificans</name>
    <dbReference type="NCBI Taxonomy" id="2211118"/>
    <lineage>
        <taxon>Bacteria</taxon>
        <taxon>Pseudomonadati</taxon>
        <taxon>Pseudomonadota</taxon>
        <taxon>Alphaproteobacteria</taxon>
        <taxon>Rhodobacterales</taxon>
        <taxon>Paracoccaceae</taxon>
        <taxon>Parasedimentitalea</taxon>
    </lineage>
</organism>
<evidence type="ECO:0000256" key="1">
    <source>
        <dbReference type="SAM" id="MobiDB-lite"/>
    </source>
</evidence>
<dbReference type="PROSITE" id="PS51257">
    <property type="entry name" value="PROKAR_LIPOPROTEIN"/>
    <property type="match status" value="1"/>
</dbReference>
<feature type="compositionally biased region" description="Acidic residues" evidence="1">
    <location>
        <begin position="335"/>
        <end position="367"/>
    </location>
</feature>
<gene>
    <name evidence="2" type="ORF">DL239_10120</name>
</gene>
<feature type="region of interest" description="Disordered" evidence="1">
    <location>
        <begin position="335"/>
        <end position="369"/>
    </location>
</feature>
<accession>A0ABX0W6R4</accession>
<sequence length="773" mass="83016">MVQNNKVLTVSYGTFSCTLEGFEDSFDTMKAIAEYFRDLASDDRYFGAEPPQPDAEMLTRIAQREVDRQVEARTSDGAVHLRAAEPAPMATPDAAEVSAPDAAAADPVKIAEAVKPELVDVPPQTQAESALAEAPAEPAPVVIETSAETPELTEQPKDDGVDLAAIAAAVAEPKAVELPPVEHLVATDMEDSQGNAEDDSDPAADSIAAKLQRIRAVVSQAPRQEEFSEDEHAELFVTESAVDIAAAMRSNDEAELAEEEDNQDQAEIAEALERIDQRQASSDVEQPEAEVEAEEVAEEEPKVEAAAEVEPEIVAEVETEADVVAEVEVEAVAEVETEVEPEVEVAAEAETEEEPEVEANAEAETEEESKIEAVAEAEEEAEVEAEVEVAAEAETVAAADSDDTSLFEDLAAISSAAESDDSNDDSNILAEVAKQTEVAEPEVEEPVVIRPRRARIVRVKRADLERAVESGALEEVEEEKAEPVLNSSLSDADEAELLRELAAVEAELLATDEAAAAEQAAAEDEAEEEIVAKVVATPSKPAIARPVAETPDSDISRLMDAADEKLEDPEASSSRETYDHLRAAMAAAQADRAAGGSVGSDIRDDEYREDLASVVRPRRPAPTKTASRRPEPAQRPAPLKLVAEQRIDEEPVKKDGPVRPRRIASSQVDEAEFANNGREGGFAEYATESGAVELNELLEAAASYMSFVEGRDHFSRPQLMNKVKLLDSAEFNREDGLRSFGLLLREGKIEKTNNGQFTASGQIGFRPGQRAAG</sequence>
<keyword evidence="3" id="KW-1185">Reference proteome</keyword>
<name>A0ABX0W6R4_9RHOB</name>
<evidence type="ECO:0000313" key="3">
    <source>
        <dbReference type="Proteomes" id="UP001429564"/>
    </source>
</evidence>
<protein>
    <submittedName>
        <fullName evidence="2">Chemotaxis protein CheA</fullName>
    </submittedName>
</protein>
<comment type="caution">
    <text evidence="2">The sequence shown here is derived from an EMBL/GenBank/DDBJ whole genome shotgun (WGS) entry which is preliminary data.</text>
</comment>
<dbReference type="RefSeq" id="WP_167683892.1">
    <property type="nucleotide sequence ID" value="NZ_QHLQ01000008.1"/>
</dbReference>
<dbReference type="EMBL" id="QHLQ01000008">
    <property type="protein sequence ID" value="NIZ61329.1"/>
    <property type="molecule type" value="Genomic_DNA"/>
</dbReference>
<feature type="compositionally biased region" description="Low complexity" evidence="1">
    <location>
        <begin position="583"/>
        <end position="594"/>
    </location>
</feature>
<evidence type="ECO:0000313" key="2">
    <source>
        <dbReference type="EMBL" id="NIZ61329.1"/>
    </source>
</evidence>
<dbReference type="Proteomes" id="UP001429564">
    <property type="component" value="Unassembled WGS sequence"/>
</dbReference>
<feature type="compositionally biased region" description="Acidic residues" evidence="1">
    <location>
        <begin position="285"/>
        <end position="298"/>
    </location>
</feature>
<feature type="compositionally biased region" description="Basic and acidic residues" evidence="1">
    <location>
        <begin position="601"/>
        <end position="611"/>
    </location>
</feature>
<reference evidence="2 3" key="1">
    <citation type="submission" date="2018-05" db="EMBL/GenBank/DDBJ databases">
        <authorList>
            <person name="Zhang Y.-J."/>
        </authorList>
    </citation>
    <scope>NUCLEOTIDE SEQUENCE [LARGE SCALE GENOMIC DNA]</scope>
    <source>
        <strain evidence="2 3">CY04</strain>
    </source>
</reference>
<proteinExistence type="predicted"/>